<proteinExistence type="predicted"/>
<evidence type="ECO:0000256" key="3">
    <source>
        <dbReference type="ARBA" id="ARBA00023015"/>
    </source>
</evidence>
<dbReference type="GO" id="GO:0000981">
    <property type="term" value="F:DNA-binding transcription factor activity, RNA polymerase II-specific"/>
    <property type="evidence" value="ECO:0007669"/>
    <property type="project" value="InterPro"/>
</dbReference>
<sequence length="191" mass="21655">MLLNHPTLTTDSWTLYIKASILISMVRSFNSRHWIFAASKDSEMSPASHGSPTESEEFRHLDQLIASFTANIPRAFRDPVGTKVDPLLYMVHLLPHVAMIQLHDPHAKPDSPNDYSTRQMLAATRSILDLIYKLCGTTYDLLHMDHSCSFGWFLAGASIIRFLKVKIDAKDGEEVMRLEQELGIVKYTHSI</sequence>
<reference evidence="7" key="2">
    <citation type="submission" date="2015-01" db="EMBL/GenBank/DDBJ databases">
        <title>Evolutionary Origins and Diversification of the Mycorrhizal Mutualists.</title>
        <authorList>
            <consortium name="DOE Joint Genome Institute"/>
            <consortium name="Mycorrhizal Genomics Consortium"/>
            <person name="Kohler A."/>
            <person name="Kuo A."/>
            <person name="Nagy L.G."/>
            <person name="Floudas D."/>
            <person name="Copeland A."/>
            <person name="Barry K.W."/>
            <person name="Cichocki N."/>
            <person name="Veneault-Fourrey C."/>
            <person name="LaButti K."/>
            <person name="Lindquist E.A."/>
            <person name="Lipzen A."/>
            <person name="Lundell T."/>
            <person name="Morin E."/>
            <person name="Murat C."/>
            <person name="Riley R."/>
            <person name="Ohm R."/>
            <person name="Sun H."/>
            <person name="Tunlid A."/>
            <person name="Henrissat B."/>
            <person name="Grigoriev I.V."/>
            <person name="Hibbett D.S."/>
            <person name="Martin F."/>
        </authorList>
    </citation>
    <scope>NUCLEOTIDE SEQUENCE [LARGE SCALE GENOMIC DNA]</scope>
    <source>
        <strain evidence="7">MUT 4182</strain>
    </source>
</reference>
<dbReference type="STRING" id="1051891.A0A0C3LN59"/>
<dbReference type="PANTHER" id="PTHR47338">
    <property type="entry name" value="ZN(II)2CYS6 TRANSCRIPTION FACTOR (EUROFUNG)-RELATED"/>
    <property type="match status" value="1"/>
</dbReference>
<name>A0A0C3LN59_9AGAM</name>
<comment type="subcellular location">
    <subcellularLocation>
        <location evidence="1">Nucleus</location>
    </subcellularLocation>
</comment>
<dbReference type="HOGENOM" id="CLU_099962_0_0_1"/>
<evidence type="ECO:0000256" key="4">
    <source>
        <dbReference type="ARBA" id="ARBA00023163"/>
    </source>
</evidence>
<protein>
    <recommendedName>
        <fullName evidence="8">Transcription factor domain-containing protein</fullName>
    </recommendedName>
</protein>
<evidence type="ECO:0000313" key="7">
    <source>
        <dbReference type="Proteomes" id="UP000054248"/>
    </source>
</evidence>
<keyword evidence="3" id="KW-0805">Transcription regulation</keyword>
<accession>A0A0C3LN59</accession>
<reference evidence="6 7" key="1">
    <citation type="submission" date="2014-04" db="EMBL/GenBank/DDBJ databases">
        <authorList>
            <consortium name="DOE Joint Genome Institute"/>
            <person name="Kuo A."/>
            <person name="Girlanda M."/>
            <person name="Perotto S."/>
            <person name="Kohler A."/>
            <person name="Nagy L.G."/>
            <person name="Floudas D."/>
            <person name="Copeland A."/>
            <person name="Barry K.W."/>
            <person name="Cichocki N."/>
            <person name="Veneault-Fourrey C."/>
            <person name="LaButti K."/>
            <person name="Lindquist E.A."/>
            <person name="Lipzen A."/>
            <person name="Lundell T."/>
            <person name="Morin E."/>
            <person name="Murat C."/>
            <person name="Sun H."/>
            <person name="Tunlid A."/>
            <person name="Henrissat B."/>
            <person name="Grigoriev I.V."/>
            <person name="Hibbett D.S."/>
            <person name="Martin F."/>
            <person name="Nordberg H.P."/>
            <person name="Cantor M.N."/>
            <person name="Hua S.X."/>
        </authorList>
    </citation>
    <scope>NUCLEOTIDE SEQUENCE [LARGE SCALE GENOMIC DNA]</scope>
    <source>
        <strain evidence="6 7">MUT 4182</strain>
    </source>
</reference>
<evidence type="ECO:0000256" key="1">
    <source>
        <dbReference type="ARBA" id="ARBA00004123"/>
    </source>
</evidence>
<evidence type="ECO:0008006" key="8">
    <source>
        <dbReference type="Google" id="ProtNLM"/>
    </source>
</evidence>
<evidence type="ECO:0000313" key="6">
    <source>
        <dbReference type="EMBL" id="KIO22772.1"/>
    </source>
</evidence>
<evidence type="ECO:0000256" key="2">
    <source>
        <dbReference type="ARBA" id="ARBA00022723"/>
    </source>
</evidence>
<gene>
    <name evidence="6" type="ORF">M407DRAFT_115886</name>
</gene>
<dbReference type="InterPro" id="IPR050815">
    <property type="entry name" value="TF_fung"/>
</dbReference>
<dbReference type="AlphaFoldDB" id="A0A0C3LN59"/>
<keyword evidence="2" id="KW-0479">Metal-binding</keyword>
<dbReference type="GO" id="GO:0046872">
    <property type="term" value="F:metal ion binding"/>
    <property type="evidence" value="ECO:0007669"/>
    <property type="project" value="UniProtKB-KW"/>
</dbReference>
<keyword evidence="7" id="KW-1185">Reference proteome</keyword>
<dbReference type="CDD" id="cd12148">
    <property type="entry name" value="fungal_TF_MHR"/>
    <property type="match status" value="1"/>
</dbReference>
<keyword evidence="5" id="KW-0539">Nucleus</keyword>
<dbReference type="EMBL" id="KN823101">
    <property type="protein sequence ID" value="KIO22772.1"/>
    <property type="molecule type" value="Genomic_DNA"/>
</dbReference>
<keyword evidence="4" id="KW-0804">Transcription</keyword>
<dbReference type="Proteomes" id="UP000054248">
    <property type="component" value="Unassembled WGS sequence"/>
</dbReference>
<dbReference type="GO" id="GO:0005634">
    <property type="term" value="C:nucleus"/>
    <property type="evidence" value="ECO:0007669"/>
    <property type="project" value="UniProtKB-SubCell"/>
</dbReference>
<evidence type="ECO:0000256" key="5">
    <source>
        <dbReference type="ARBA" id="ARBA00023242"/>
    </source>
</evidence>
<organism evidence="6 7">
    <name type="scientific">Tulasnella calospora MUT 4182</name>
    <dbReference type="NCBI Taxonomy" id="1051891"/>
    <lineage>
        <taxon>Eukaryota</taxon>
        <taxon>Fungi</taxon>
        <taxon>Dikarya</taxon>
        <taxon>Basidiomycota</taxon>
        <taxon>Agaricomycotina</taxon>
        <taxon>Agaricomycetes</taxon>
        <taxon>Cantharellales</taxon>
        <taxon>Tulasnellaceae</taxon>
        <taxon>Tulasnella</taxon>
    </lineage>
</organism>
<dbReference type="OrthoDB" id="39175at2759"/>
<dbReference type="PANTHER" id="PTHR47338:SF29">
    <property type="entry name" value="ZN(2)-C6 FUNGAL-TYPE DOMAIN-CONTAINING PROTEIN"/>
    <property type="match status" value="1"/>
</dbReference>